<comment type="caution">
    <text evidence="1">The sequence shown here is derived from an EMBL/GenBank/DDBJ whole genome shotgun (WGS) entry which is preliminary data.</text>
</comment>
<dbReference type="AlphaFoldDB" id="A0A8H3WEP7"/>
<organism evidence="1 2">
    <name type="scientific">Colletotrichum asianum</name>
    <dbReference type="NCBI Taxonomy" id="702518"/>
    <lineage>
        <taxon>Eukaryota</taxon>
        <taxon>Fungi</taxon>
        <taxon>Dikarya</taxon>
        <taxon>Ascomycota</taxon>
        <taxon>Pezizomycotina</taxon>
        <taxon>Sordariomycetes</taxon>
        <taxon>Hypocreomycetidae</taxon>
        <taxon>Glomerellales</taxon>
        <taxon>Glomerellaceae</taxon>
        <taxon>Colletotrichum</taxon>
        <taxon>Colletotrichum gloeosporioides species complex</taxon>
    </lineage>
</organism>
<dbReference type="Gene3D" id="3.90.550.10">
    <property type="entry name" value="Spore Coat Polysaccharide Biosynthesis Protein SpsA, Chain A"/>
    <property type="match status" value="1"/>
</dbReference>
<dbReference type="PANTHER" id="PTHR11183">
    <property type="entry name" value="GLYCOGENIN SUBFAMILY MEMBER"/>
    <property type="match status" value="1"/>
</dbReference>
<dbReference type="EMBL" id="WOWK01000035">
    <property type="protein sequence ID" value="KAF0325589.1"/>
    <property type="molecule type" value="Genomic_DNA"/>
</dbReference>
<reference evidence="1 2" key="1">
    <citation type="submission" date="2019-12" db="EMBL/GenBank/DDBJ databases">
        <title>A genome sequence resource for the geographically widespread anthracnose pathogen Colletotrichum asianum.</title>
        <authorList>
            <person name="Meng Y."/>
        </authorList>
    </citation>
    <scope>NUCLEOTIDE SEQUENCE [LARGE SCALE GENOMIC DNA]</scope>
    <source>
        <strain evidence="1 2">ICMP 18580</strain>
    </source>
</reference>
<dbReference type="InterPro" id="IPR029044">
    <property type="entry name" value="Nucleotide-diphossugar_trans"/>
</dbReference>
<accession>A0A8H3WEP7</accession>
<proteinExistence type="predicted"/>
<dbReference type="SUPFAM" id="SSF53448">
    <property type="entry name" value="Nucleotide-diphospho-sugar transferases"/>
    <property type="match status" value="1"/>
</dbReference>
<dbReference type="OrthoDB" id="2014201at2759"/>
<dbReference type="Proteomes" id="UP000434172">
    <property type="component" value="Unassembled WGS sequence"/>
</dbReference>
<dbReference type="GO" id="GO:0016740">
    <property type="term" value="F:transferase activity"/>
    <property type="evidence" value="ECO:0007669"/>
    <property type="project" value="UniProtKB-KW"/>
</dbReference>
<name>A0A8H3WEP7_9PEZI</name>
<keyword evidence="2" id="KW-1185">Reference proteome</keyword>
<dbReference type="InterPro" id="IPR050587">
    <property type="entry name" value="GNT1/Glycosyltrans_8"/>
</dbReference>
<evidence type="ECO:0000313" key="2">
    <source>
        <dbReference type="Proteomes" id="UP000434172"/>
    </source>
</evidence>
<sequence>MFIPSLRRAVAVSLTCAIFVTVLLTSHQLSWERDIFGSSYLAGNESQHTPAAKSRERSSKFAYAQYATDLDYLCNAVINFNRLQKFGAENDMVLIFPSSWTEGKKAEAKAIRSIRSNHPRVILRPFDYVRISKTKASATWADSLNKFHAFDLTEYERVMIFDSDSQVLNNMDSFFQSPRASVAVPQAYWLNEPDVPAAERVLSSHVMLIEPNKTTHDRLIEESLSSGKLDMDLVNIMFKDTASILPHRRLALLTGEFRDDDHQKYLGQHDDNWDPVEEVSKSYLVHFSDWPMPKPWRPRTKKQWEAALPGCPENEITTGHRQCANQDVWSGFYEDYDSDRKRYCKRWG</sequence>
<gene>
    <name evidence="1" type="ORF">GQ607_007031</name>
</gene>
<protein>
    <submittedName>
        <fullName evidence="1">Alphan-acetylglucosamine transferase</fullName>
    </submittedName>
</protein>
<keyword evidence="1" id="KW-0808">Transferase</keyword>
<evidence type="ECO:0000313" key="1">
    <source>
        <dbReference type="EMBL" id="KAF0325589.1"/>
    </source>
</evidence>